<reference evidence="1 2" key="1">
    <citation type="journal article" date="2014" name="Genome Biol. Evol.">
        <title>The secreted proteins of Achlya hypogyna and Thraustotheca clavata identify the ancestral oomycete secretome and reveal gene acquisitions by horizontal gene transfer.</title>
        <authorList>
            <person name="Misner I."/>
            <person name="Blouin N."/>
            <person name="Leonard G."/>
            <person name="Richards T.A."/>
            <person name="Lane C.E."/>
        </authorList>
    </citation>
    <scope>NUCLEOTIDE SEQUENCE [LARGE SCALE GENOMIC DNA]</scope>
    <source>
        <strain evidence="1 2">ATCC 48635</strain>
    </source>
</reference>
<comment type="caution">
    <text evidence="1">The sequence shown here is derived from an EMBL/GenBank/DDBJ whole genome shotgun (WGS) entry which is preliminary data.</text>
</comment>
<evidence type="ECO:0000313" key="1">
    <source>
        <dbReference type="EMBL" id="OQR80588.1"/>
    </source>
</evidence>
<protein>
    <submittedName>
        <fullName evidence="1">Uncharacterized protein</fullName>
    </submittedName>
</protein>
<evidence type="ECO:0000313" key="2">
    <source>
        <dbReference type="Proteomes" id="UP000243579"/>
    </source>
</evidence>
<dbReference type="OrthoDB" id="73077at2759"/>
<dbReference type="AlphaFoldDB" id="A0A1V9Y4I8"/>
<accession>A0A1V9Y4I8</accession>
<organism evidence="1 2">
    <name type="scientific">Achlya hypogyna</name>
    <name type="common">Oomycete</name>
    <name type="synonym">Protoachlya hypogyna</name>
    <dbReference type="NCBI Taxonomy" id="1202772"/>
    <lineage>
        <taxon>Eukaryota</taxon>
        <taxon>Sar</taxon>
        <taxon>Stramenopiles</taxon>
        <taxon>Oomycota</taxon>
        <taxon>Saprolegniomycetes</taxon>
        <taxon>Saprolegniales</taxon>
        <taxon>Achlyaceae</taxon>
        <taxon>Achlya</taxon>
    </lineage>
</organism>
<sequence length="105" mass="11836">MTHQLLLEPMPMARSTPRTDAIAWNQLAPDSLMYSYFAHLFYDGSDLLIEQEEACMFVHEFVAQVARQGGPMEDVDLHEGIAALTRPDGRISMGRLVEELCLLLV</sequence>
<dbReference type="EMBL" id="JNBR01002921">
    <property type="protein sequence ID" value="OQR80588.1"/>
    <property type="molecule type" value="Genomic_DNA"/>
</dbReference>
<dbReference type="Proteomes" id="UP000243579">
    <property type="component" value="Unassembled WGS sequence"/>
</dbReference>
<proteinExistence type="predicted"/>
<keyword evidence="2" id="KW-1185">Reference proteome</keyword>
<name>A0A1V9Y4I8_ACHHY</name>
<gene>
    <name evidence="1" type="ORF">ACHHYP_17444</name>
</gene>